<comment type="subcellular location">
    <subcellularLocation>
        <location evidence="1 6">Membrane</location>
        <topology evidence="1 6">Multi-pass membrane protein</topology>
    </subcellularLocation>
</comment>
<evidence type="ECO:0000313" key="8">
    <source>
        <dbReference type="EMBL" id="CAL4248428.1"/>
    </source>
</evidence>
<gene>
    <name evidence="8" type="ORF">MNOR_LOCUS41440</name>
</gene>
<proteinExistence type="inferred from homology"/>
<dbReference type="InterPro" id="IPR018629">
    <property type="entry name" value="XK-rel"/>
</dbReference>
<feature type="transmembrane region" description="Helical" evidence="6">
    <location>
        <begin position="84"/>
        <end position="105"/>
    </location>
</feature>
<keyword evidence="5 6" id="KW-0472">Membrane</keyword>
<keyword evidence="9" id="KW-1185">Reference proteome</keyword>
<comment type="caution">
    <text evidence="8">The sequence shown here is derived from an EMBL/GenBank/DDBJ whole genome shotgun (WGS) entry which is preliminary data.</text>
</comment>
<evidence type="ECO:0000256" key="5">
    <source>
        <dbReference type="ARBA" id="ARBA00023136"/>
    </source>
</evidence>
<feature type="transmembrane region" description="Helical" evidence="6">
    <location>
        <begin position="6"/>
        <end position="27"/>
    </location>
</feature>
<evidence type="ECO:0000256" key="3">
    <source>
        <dbReference type="ARBA" id="ARBA00022692"/>
    </source>
</evidence>
<reference evidence="8 9" key="1">
    <citation type="submission" date="2024-05" db="EMBL/GenBank/DDBJ databases">
        <authorList>
            <person name="Wallberg A."/>
        </authorList>
    </citation>
    <scope>NUCLEOTIDE SEQUENCE [LARGE SCALE GENOMIC DNA]</scope>
</reference>
<name>A0AAV2SZ18_MEGNR</name>
<evidence type="ECO:0000313" key="9">
    <source>
        <dbReference type="Proteomes" id="UP001497623"/>
    </source>
</evidence>
<organism evidence="8 9">
    <name type="scientific">Meganyctiphanes norvegica</name>
    <name type="common">Northern krill</name>
    <name type="synonym">Thysanopoda norvegica</name>
    <dbReference type="NCBI Taxonomy" id="48144"/>
    <lineage>
        <taxon>Eukaryota</taxon>
        <taxon>Metazoa</taxon>
        <taxon>Ecdysozoa</taxon>
        <taxon>Arthropoda</taxon>
        <taxon>Crustacea</taxon>
        <taxon>Multicrustacea</taxon>
        <taxon>Malacostraca</taxon>
        <taxon>Eumalacostraca</taxon>
        <taxon>Eucarida</taxon>
        <taxon>Euphausiacea</taxon>
        <taxon>Euphausiidae</taxon>
        <taxon>Meganyctiphanes</taxon>
    </lineage>
</organism>
<dbReference type="Pfam" id="PF09815">
    <property type="entry name" value="XK-related"/>
    <property type="match status" value="1"/>
</dbReference>
<dbReference type="EMBL" id="CAXKWB010152903">
    <property type="protein sequence ID" value="CAL4248428.1"/>
    <property type="molecule type" value="Genomic_DNA"/>
</dbReference>
<feature type="non-terminal residue" evidence="8">
    <location>
        <position position="1"/>
    </location>
</feature>
<accession>A0AAV2SZ18</accession>
<comment type="similarity">
    <text evidence="2 6">Belongs to the XK family.</text>
</comment>
<evidence type="ECO:0000256" key="6">
    <source>
        <dbReference type="RuleBase" id="RU910716"/>
    </source>
</evidence>
<keyword evidence="4 6" id="KW-1133">Transmembrane helix</keyword>
<evidence type="ECO:0000256" key="4">
    <source>
        <dbReference type="ARBA" id="ARBA00022989"/>
    </source>
</evidence>
<evidence type="ECO:0000256" key="2">
    <source>
        <dbReference type="ARBA" id="ARBA00008789"/>
    </source>
</evidence>
<feature type="transmembrane region" description="Helical" evidence="6">
    <location>
        <begin position="112"/>
        <end position="131"/>
    </location>
</feature>
<keyword evidence="3 6" id="KW-0812">Transmembrane</keyword>
<dbReference type="AlphaFoldDB" id="A0AAV2SZ18"/>
<feature type="region of interest" description="Disordered" evidence="7">
    <location>
        <begin position="192"/>
        <end position="220"/>
    </location>
</feature>
<protein>
    <recommendedName>
        <fullName evidence="6">XK-related protein</fullName>
    </recommendedName>
</protein>
<dbReference type="Proteomes" id="UP001497623">
    <property type="component" value="Unassembled WGS sequence"/>
</dbReference>
<sequence>VFAVAHTYWIAIVFGGHILIVLIMKLIFEVPLDSNGKPKKIRQRLDIYLLLSTMASTMVYFRLVKPNAHKDPDRIPRPTFEIQLWFLILIFVENVVLMVIGIHGLDESYDSSFINFVTVLCSVCFFFGVLFQCVYYRLVGHIWAESNGPKVNIEKGPRRLVLTYNNKGFVSKLTMKSCCSFELEEEEHYDNIYSTRKQPQEQDQRENDESSLESEPFLNS</sequence>
<evidence type="ECO:0000256" key="7">
    <source>
        <dbReference type="SAM" id="MobiDB-lite"/>
    </source>
</evidence>
<feature type="compositionally biased region" description="Basic and acidic residues" evidence="7">
    <location>
        <begin position="198"/>
        <end position="208"/>
    </location>
</feature>
<feature type="transmembrane region" description="Helical" evidence="6">
    <location>
        <begin position="47"/>
        <end position="64"/>
    </location>
</feature>
<evidence type="ECO:0000256" key="1">
    <source>
        <dbReference type="ARBA" id="ARBA00004141"/>
    </source>
</evidence>